<organism evidence="1 2">
    <name type="scientific">Pseudomonas baetica</name>
    <dbReference type="NCBI Taxonomy" id="674054"/>
    <lineage>
        <taxon>Bacteria</taxon>
        <taxon>Pseudomonadati</taxon>
        <taxon>Pseudomonadota</taxon>
        <taxon>Gammaproteobacteria</taxon>
        <taxon>Pseudomonadales</taxon>
        <taxon>Pseudomonadaceae</taxon>
        <taxon>Pseudomonas</taxon>
    </lineage>
</organism>
<sequence>MDNLSRLNQLFFQHNGVVSMNIEMLDFKYQLTLTSFYFFTFSEPVRIALERPCV</sequence>
<protein>
    <submittedName>
        <fullName evidence="1">Uncharacterized protein</fullName>
    </submittedName>
</protein>
<name>A0ABX4Q8M3_9PSED</name>
<dbReference type="EMBL" id="PHHE01000001">
    <property type="protein sequence ID" value="PKA73154.1"/>
    <property type="molecule type" value="Genomic_DNA"/>
</dbReference>
<evidence type="ECO:0000313" key="1">
    <source>
        <dbReference type="EMBL" id="PKA73154.1"/>
    </source>
</evidence>
<proteinExistence type="predicted"/>
<accession>A0ABX4Q8M3</accession>
<comment type="caution">
    <text evidence="1">The sequence shown here is derived from an EMBL/GenBank/DDBJ whole genome shotgun (WGS) entry which is preliminary data.</text>
</comment>
<reference evidence="1 2" key="1">
    <citation type="submission" date="2017-11" db="EMBL/GenBank/DDBJ databases">
        <title>Genome sequencing of a diverse group of Pseudomonas species.</title>
        <authorList>
            <person name="Loper J."/>
        </authorList>
    </citation>
    <scope>NUCLEOTIDE SEQUENCE [LARGE SCALE GENOMIC DNA]</scope>
    <source>
        <strain evidence="1 2">LMG 25716</strain>
    </source>
</reference>
<dbReference type="Proteomes" id="UP000232455">
    <property type="component" value="Unassembled WGS sequence"/>
</dbReference>
<keyword evidence="2" id="KW-1185">Reference proteome</keyword>
<gene>
    <name evidence="1" type="ORF">ATI02_6275</name>
</gene>
<evidence type="ECO:0000313" key="2">
    <source>
        <dbReference type="Proteomes" id="UP000232455"/>
    </source>
</evidence>